<comment type="similarity">
    <text evidence="2">Belongs to the helicase family. SKI2 subfamily.</text>
</comment>
<dbReference type="InterPro" id="IPR027417">
    <property type="entry name" value="P-loop_NTPase"/>
</dbReference>
<evidence type="ECO:0000259" key="17">
    <source>
        <dbReference type="PROSITE" id="PS51194"/>
    </source>
</evidence>
<dbReference type="Gene3D" id="1.10.10.10">
    <property type="entry name" value="Winged helix-like DNA-binding domain superfamily/Winged helix DNA-binding domain"/>
    <property type="match status" value="4"/>
</dbReference>
<dbReference type="CDD" id="cd18021">
    <property type="entry name" value="DEXHc_Brr2_2"/>
    <property type="match status" value="2"/>
</dbReference>
<evidence type="ECO:0000256" key="11">
    <source>
        <dbReference type="ARBA" id="ARBA00023187"/>
    </source>
</evidence>
<keyword evidence="5" id="KW-0747">Spliceosome</keyword>
<evidence type="ECO:0000313" key="19">
    <source>
        <dbReference type="Proteomes" id="UP000092460"/>
    </source>
</evidence>
<dbReference type="FunFam" id="1.10.150.20:FF:000004">
    <property type="entry name" value="U5 small nuclear ribonucleoprotein helicase"/>
    <property type="match status" value="2"/>
</dbReference>
<keyword evidence="6" id="KW-0677">Repeat</keyword>
<dbReference type="SUPFAM" id="SSF52540">
    <property type="entry name" value="P-loop containing nucleoside triphosphate hydrolases"/>
    <property type="match status" value="8"/>
</dbReference>
<feature type="domain" description="Helicase ATP-binding" evidence="16">
    <location>
        <begin position="68"/>
        <end position="251"/>
    </location>
</feature>
<feature type="domain" description="Helicase C-terminal" evidence="17">
    <location>
        <begin position="1964"/>
        <end position="2201"/>
    </location>
</feature>
<dbReference type="FunFam" id="3.40.50.300:FF:003287">
    <property type="entry name" value="U5 small nuclear ribonucleoprotein 200 kDa helicase"/>
    <property type="match status" value="2"/>
</dbReference>
<comment type="function">
    <text evidence="15">Catalyzes the ATP-dependent unwinding of U4/U6 RNA duplices, an essential step in the assembly of a catalytically active spliceosome. Plays a role in pre-mRNA splicing.</text>
</comment>
<feature type="domain" description="Helicase ATP-binding" evidence="16">
    <location>
        <begin position="1770"/>
        <end position="1953"/>
    </location>
</feature>
<dbReference type="Pfam" id="PF02889">
    <property type="entry name" value="Sec63"/>
    <property type="match status" value="4"/>
</dbReference>
<sequence>MANKRCQLPDGSFRKQRKGYEEVHVPALKPIPFEDKEELQNIDKLPKYVQPVFEGFKTLNRIQSRLWHAALESDENVLLCAPTGAGKTNVALLCMMREIGKHINEDGTINVDDFKIIYVAPMKSLVQEMVGNFGRRLGCYNLTVSELTGDHQLTREQIAATQIIVCTPEKWDIITRKGGEKTFTSLVRLVIIDEIHLLHDERGPVLEALVARTIRNIEVTQEDVRLVGLSATLPNYQDVATFLRVKPDKGLFYFDNSFRPVALEQQYIGVTEKKALKRFQVMNEIVYEKTMEHAGRNQVLVFVHSRKETGKTARAVRDMCLEKDTLGSFLREGSASMEVLRTEAEQVKNSELKELLPYGFAIHHAGMSRVDRTLVEDLFADRHIQVLVSTATLAWGVNLPAHTVIIKGTQVYNPEKGRWVELGALDVLQMLGRAGRPQYDTKGEGILITNHSELQFYLSLLNQQLPIESQFVAKLPDMLNAEIVLGTVQNLKDAVNWLGYTYLYIRMLRNPTLYGISHDAIKDDPLLEQRRADLVHTAALHLDRSGLVKYDRKSGQFQITALGRIASHYYCGHETMMTYNQLLKQTLSEIELFRVFSLSSEFKHIAVREEEKLELQKLMERVPIPIKESMEEHSAKVNVLLQAYISQLKLEGFALMSDMVFITQSASRLMRAIFEIVLYRGWAQLADKALILCKMIDRRMWQSMTPLRQFKKMPDEIAKKLEKKNFPWERLYDLEPHEIGELIRVPKLGKTIHKFVHQFPKLELSTHIQPITRSTLRVELTITPDFQWDEKVHGLSEGFWILVEDVDSEIILHHEFFLLKEKYSQDEHQLKFFVPVFEPLPPQYFLRIVSDRWIGSETQLPVSFRHLILPEKNMPPTELLDLQPLPISALRNTKFEKFYEKFPQFNPIQTQVFNAVYNSDDNVFVGAPTGSGKMTIAEFAIMRLFSQQPEGRCVYLVSKEDLADLIFADWQTKFGTLINNLGKRSLNVVKLTGETGTDLKLLAKGQLIITTADKWDVLSRRWKQRKNVQNVQLFIVDELQLVGSEDGPVLEVVCSRMRYISSQIEKQIRIVALSSSLADARDVAQWLGCNANATFNFHPSVRPIPLELHIQGFNITHNATRIASMSKPVYNSVLKYSPHKPVIVFVSSRKQARLTAIDILTYSASDLQPNRFFHAEKEDIKPFLDRMTDKTLKETLSQGVAYLHEGLTAADHRLVEHLFDTGAVQVVVVARDLCWGMSISAHLVIIMDTQFYNGKNHSYEDYPITDVLQMIGRANRPNEDADAKCVLMCQSSKKDFFKKFLNEPLPIESHLDHRLHDHFNAEVVTKTIENKQDAVDYLTWTFLYRRLTQNPNYYNLQGITHRHLSDHLSEFVENTLSDLEQSKCISIEDDMDTLPLNLGMIAAYYYINYTTIELFSLSLNSKTKIRGLLEIISSAAEYEDIVIRHHEENILRNLSQRLPNKLSGPNDAMPKFNDPHIKTNLLLQAHLSRLQLGPELQGDTEIILGKAVRLIQACVDVLSSNGWLSPAVAAMELAQMVTQAMWSKDSYLKQLPHFNADIIKRCTEKKIETVFDIMELEDDDRSRLLQLNDDQMADVARFCNRYPNIEINFKVEDKDRIRPGSTVNVDVQLEREDEVTGPVIAPFFPQKREEGWWVVIGDPKGNSLLSIKRLTLQQKAKVKLDFVAPSPGRHEYTLYFMSDSYLGCDQEYKFLIEVADFQSDSDSEVHVPALKPIPFEDKEELQNIDKLPKYVQPVFEGFKTLNRIQSRLWHAALESDENVLLCAPTGAGKTNVALLCMMREIGKHINEDGTINVDDFKIIYVAPMKSLVQEMVGNFGRRLGCYNLTVSELTGDHQLTREQIAATQIIVCTPEKWDIITRKGGEKTFTSLVRLVIIDEIHLLHDERGPVLEALVARTIRNIEVTQEDVRLVGLSATLPNYQDVATFLRVKPDKGLFYFDNSFRPVALEQQYIGVTEKKALKRFQVMNEIVYEKTMEHAGRNQVLVFVHSRKETGKTARAVRDMCLEKDTLGSFLREGSASMEVLRTEAEQVKNSELKELLPYGFAIHHAGMSRVDRTLVEDLFADRHIQVLVSTATLAWGVNLPAHTVIIKGTQVYNPEKGRWVELGALDVLQMLGRAGRPQYDTKGEGILITNHSELQFYLSLLNQQLPIESQFVAKLPDMLNAEIVLGTVQNLKDAVNWLGYTYLYIRMLRNPTLYGISHDAIKDDPLLEQRRADLVHTAALHLDRSGLVKYDRKSGQFQITALGRIASHYYCGHETMMTYNQLLKQTLSEIELFRVFSLSSEFKHIAVREEEKLELQKLMERVPIPIKESMEEHSAKVNVLLQAYISQLKLEGFALMSDMVFITQSASRLMRAIFEIVLYRGWAQLADKALILCKMIDRRMWQSMTPLRQFKKMPDEIAKKLEKKNFPWERLYDLEPHEIGELIRVPKLGKTIHKFVHQFPKLELSTHIQPITRSTLRVELTITPDFQWDEKVHGLSEGFWILVEDVDSEIILHHEFFLLKEKYSQDEHQLKFFVPVFEPLPPQYFLRIVSDRWIGSETQLPVSFRHLILPEKNMPPTELLDLQPLPISALRNTKFEKFYEKFPQFNPIQTQVFNAVYNSDDNVFVGAPTGSGKMTIAEFAIMRLFSQQPEGRCVYLVSKEDLADLIFADWQTKFGTLINNLGKRSLNVVKLTGETGTDLKLLAKGQLIITTADKWDVLSRRWKQRKNVQNVQLFIVDELQLVGSEDGPVLEVVCSRMRYISSQIEKQIRIVALSSSLADARDVAQWLGCNANATFNFHPSVRPIPLELHIQGFNITHNATRIASMSKPVYNSVLKYSPHKPVIVFVSSRKQARLTAIDILTYSASDLQPNRFFHAEKEDIKPFLDRMTDKTLKETLSQGVAYLHEGLTAADHRLVEHLFDTGAVQVVVVARDLCWGMSISAHLVIIMDTQFYNGKNHSYEDYPITDVLQMIGRANRPNEDADAKCVLMCQSSKKDFFKKFLNEPLPIESHLDHRLHDHFNAEVVTKTIENKQDAVDYLTWTFLYRRLTQNPNYYNLQGITHRHLSDHLSEFVENTLSDLEQSKCISIEDDMDTLPLNLGMIAAYYYINYTTIELFSLSLNSKTKIRGLLEIISSAAEYEDIVIRHHEENILRNLSQRLPNKLSGPNDAMPKFNDPHIKTNLLLQAHLSRLQLGPELQGDTEIILGKAVRLIQACVDVLSSNGWLSPAVAAMELAQMVTQAMWSKDSYLKQLPHFNADIIKRCTEKKIETVFDIMELEDDDRSRLLQLNDDQMADVARFCNRYPNIEINFKVEDKDRIRPGSTVNVDVQLEREDEVTGPVIAPFFPQKREEGWWVVIGDPKGNSLLSIKRLTLQQKAKVKLDFVAPSPGRHEYTLYFMSDSYLGCDQEYKFLIEVADFQSDSDSGSD</sequence>
<keyword evidence="4" id="KW-0507">mRNA processing</keyword>
<dbReference type="FunFam" id="1.10.3380.10:FF:000001">
    <property type="entry name" value="U5 small nuclear ribonucleoprotein helicase"/>
    <property type="match status" value="2"/>
</dbReference>
<dbReference type="SUPFAM" id="SSF46785">
    <property type="entry name" value="Winged helix' DNA-binding domain"/>
    <property type="match status" value="4"/>
</dbReference>
<dbReference type="InterPro" id="IPR035892">
    <property type="entry name" value="C2_domain_sf"/>
</dbReference>
<evidence type="ECO:0000256" key="12">
    <source>
        <dbReference type="ARBA" id="ARBA00023242"/>
    </source>
</evidence>
<dbReference type="InterPro" id="IPR050474">
    <property type="entry name" value="Hel308_SKI2-like"/>
</dbReference>
<evidence type="ECO:0000313" key="18">
    <source>
        <dbReference type="EnsemblMetazoa" id="GPPI021597-PA"/>
    </source>
</evidence>
<evidence type="ECO:0000256" key="8">
    <source>
        <dbReference type="ARBA" id="ARBA00022801"/>
    </source>
</evidence>
<feature type="domain" description="Helicase ATP-binding" evidence="16">
    <location>
        <begin position="2616"/>
        <end position="2797"/>
    </location>
</feature>
<protein>
    <recommendedName>
        <fullName evidence="13">U5 small nuclear ribonucleoprotein 200 kDa helicase</fullName>
        <ecNumber evidence="3">3.6.4.13</ecNumber>
    </recommendedName>
</protein>
<dbReference type="Pfam" id="PF00271">
    <property type="entry name" value="Helicase_C"/>
    <property type="match status" value="2"/>
</dbReference>
<proteinExistence type="inferred from homology"/>
<evidence type="ECO:0000256" key="5">
    <source>
        <dbReference type="ARBA" id="ARBA00022728"/>
    </source>
</evidence>
<evidence type="ECO:0000256" key="4">
    <source>
        <dbReference type="ARBA" id="ARBA00022664"/>
    </source>
</evidence>
<dbReference type="CDD" id="cd18019">
    <property type="entry name" value="DEXHc_Brr2_1"/>
    <property type="match status" value="2"/>
</dbReference>
<comment type="catalytic activity">
    <reaction evidence="14">
        <text>ATP + H2O = ADP + phosphate + H(+)</text>
        <dbReference type="Rhea" id="RHEA:13065"/>
        <dbReference type="ChEBI" id="CHEBI:15377"/>
        <dbReference type="ChEBI" id="CHEBI:15378"/>
        <dbReference type="ChEBI" id="CHEBI:30616"/>
        <dbReference type="ChEBI" id="CHEBI:43474"/>
        <dbReference type="ChEBI" id="CHEBI:456216"/>
        <dbReference type="EC" id="3.6.4.13"/>
    </reaction>
</comment>
<dbReference type="InterPro" id="IPR036390">
    <property type="entry name" value="WH_DNA-bd_sf"/>
</dbReference>
<keyword evidence="8" id="KW-0378">Hydrolase</keyword>
<keyword evidence="19" id="KW-1185">Reference proteome</keyword>
<dbReference type="FunFam" id="3.40.50.300:FF:000062">
    <property type="entry name" value="U5 small nuclear ribonucleoprotein helicase"/>
    <property type="match status" value="2"/>
</dbReference>
<dbReference type="FunFam" id="3.40.50.300:FF:000368">
    <property type="entry name" value="U5 small nuclear ribonucleoprotein 200 kDa helicase"/>
    <property type="match status" value="2"/>
</dbReference>
<dbReference type="VEuPathDB" id="VectorBase:GPPI021597"/>
<dbReference type="PROSITE" id="PS51194">
    <property type="entry name" value="HELICASE_CTER"/>
    <property type="match status" value="2"/>
</dbReference>
<dbReference type="FunFam" id="3.40.50.300:FF:000254">
    <property type="entry name" value="U5 small nuclear ribonucleoprotein helicase"/>
    <property type="match status" value="2"/>
</dbReference>
<reference evidence="19" key="1">
    <citation type="submission" date="2015-01" db="EMBL/GenBank/DDBJ databases">
        <authorList>
            <person name="Aksoy S."/>
            <person name="Warren W."/>
            <person name="Wilson R.K."/>
        </authorList>
    </citation>
    <scope>NUCLEOTIDE SEQUENCE [LARGE SCALE GENOMIC DNA]</scope>
    <source>
        <strain evidence="19">IAEA</strain>
    </source>
</reference>
<dbReference type="GO" id="GO:0003678">
    <property type="term" value="F:DNA helicase activity"/>
    <property type="evidence" value="ECO:0007669"/>
    <property type="project" value="TreeGrafter"/>
</dbReference>
<dbReference type="Gene3D" id="2.60.40.150">
    <property type="entry name" value="C2 domain"/>
    <property type="match status" value="4"/>
</dbReference>
<evidence type="ECO:0000256" key="14">
    <source>
        <dbReference type="ARBA" id="ARBA00047984"/>
    </source>
</evidence>
<dbReference type="GO" id="GO:0030532">
    <property type="term" value="C:small nuclear ribonucleoprotein complex"/>
    <property type="evidence" value="ECO:0007669"/>
    <property type="project" value="UniProtKB-ARBA"/>
</dbReference>
<reference evidence="18" key="2">
    <citation type="submission" date="2020-05" db="UniProtKB">
        <authorList>
            <consortium name="EnsemblMetazoa"/>
        </authorList>
    </citation>
    <scope>IDENTIFICATION</scope>
    <source>
        <strain evidence="18">IAEA</strain>
    </source>
</reference>
<dbReference type="SMART" id="SM00490">
    <property type="entry name" value="HELICc"/>
    <property type="match status" value="4"/>
</dbReference>
<dbReference type="GO" id="GO:0016787">
    <property type="term" value="F:hydrolase activity"/>
    <property type="evidence" value="ECO:0007669"/>
    <property type="project" value="UniProtKB-KW"/>
</dbReference>
<feature type="domain" description="Helicase ATP-binding" evidence="16">
    <location>
        <begin position="914"/>
        <end position="1095"/>
    </location>
</feature>
<dbReference type="InterPro" id="IPR014001">
    <property type="entry name" value="Helicase_ATP-bd"/>
</dbReference>
<dbReference type="GO" id="GO:0005681">
    <property type="term" value="C:spliceosomal complex"/>
    <property type="evidence" value="ECO:0007669"/>
    <property type="project" value="UniProtKB-KW"/>
</dbReference>
<evidence type="ECO:0000256" key="15">
    <source>
        <dbReference type="ARBA" id="ARBA00054527"/>
    </source>
</evidence>
<dbReference type="SMART" id="SM00382">
    <property type="entry name" value="AAA"/>
    <property type="match status" value="2"/>
</dbReference>
<dbReference type="GO" id="GO:0000398">
    <property type="term" value="P:mRNA splicing, via spliceosome"/>
    <property type="evidence" value="ECO:0007669"/>
    <property type="project" value="UniProtKB-ARBA"/>
</dbReference>
<dbReference type="FunFam" id="1.10.10.10:FF:000024">
    <property type="entry name" value="U5 small nuclear ribonucleoprotein helicase"/>
    <property type="match status" value="2"/>
</dbReference>
<evidence type="ECO:0000256" key="3">
    <source>
        <dbReference type="ARBA" id="ARBA00012552"/>
    </source>
</evidence>
<dbReference type="Pfam" id="PF23445">
    <property type="entry name" value="WHD_SNRNP200"/>
    <property type="match status" value="4"/>
</dbReference>
<dbReference type="InterPro" id="IPR004179">
    <property type="entry name" value="Sec63-dom"/>
</dbReference>
<dbReference type="SUPFAM" id="SSF81296">
    <property type="entry name" value="E set domains"/>
    <property type="match status" value="2"/>
</dbReference>
<feature type="domain" description="Helicase C-terminal" evidence="17">
    <location>
        <begin position="262"/>
        <end position="499"/>
    </location>
</feature>
<dbReference type="GO" id="GO:0005524">
    <property type="term" value="F:ATP binding"/>
    <property type="evidence" value="ECO:0007669"/>
    <property type="project" value="UniProtKB-KW"/>
</dbReference>
<keyword evidence="12" id="KW-0539">Nucleus</keyword>
<evidence type="ECO:0000256" key="2">
    <source>
        <dbReference type="ARBA" id="ARBA00010140"/>
    </source>
</evidence>
<keyword evidence="10" id="KW-0067">ATP-binding</keyword>
<dbReference type="FunFam" id="2.60.40.150:FF:000004">
    <property type="entry name" value="RNA helicase, activating signal cointegrator 1"/>
    <property type="match status" value="2"/>
</dbReference>
<dbReference type="STRING" id="67801.A0A1B0B7S0"/>
<dbReference type="FunFam" id="1.10.10.10:FF:000012">
    <property type="entry name" value="U5 small nuclear ribonucleoprotein helicase"/>
    <property type="match status" value="2"/>
</dbReference>
<dbReference type="SUPFAM" id="SSF158702">
    <property type="entry name" value="Sec63 N-terminal domain-like"/>
    <property type="match status" value="4"/>
</dbReference>
<dbReference type="FunFam" id="1.10.3380.10:FF:000004">
    <property type="entry name" value="U5 small nuclear ribonucleoprotein 200 kDa helicase"/>
    <property type="match status" value="2"/>
</dbReference>
<dbReference type="Pfam" id="PF00270">
    <property type="entry name" value="DEAD"/>
    <property type="match status" value="4"/>
</dbReference>
<dbReference type="Gene3D" id="1.10.150.20">
    <property type="entry name" value="5' to 3' exonuclease, C-terminal subdomain"/>
    <property type="match status" value="4"/>
</dbReference>
<dbReference type="GO" id="GO:0003724">
    <property type="term" value="F:RNA helicase activity"/>
    <property type="evidence" value="ECO:0007669"/>
    <property type="project" value="UniProtKB-EC"/>
</dbReference>
<dbReference type="FunFam" id="1.10.150.20:FF:000013">
    <property type="entry name" value="U5 small nuclear ribonucleoprotein kDa helicase"/>
    <property type="match status" value="2"/>
</dbReference>
<evidence type="ECO:0000256" key="7">
    <source>
        <dbReference type="ARBA" id="ARBA00022741"/>
    </source>
</evidence>
<dbReference type="InterPro" id="IPR001650">
    <property type="entry name" value="Helicase_C-like"/>
</dbReference>
<comment type="subcellular location">
    <subcellularLocation>
        <location evidence="1">Nucleus</location>
    </subcellularLocation>
</comment>
<dbReference type="GO" id="GO:0000712">
    <property type="term" value="P:resolution of meiotic recombination intermediates"/>
    <property type="evidence" value="ECO:0007669"/>
    <property type="project" value="TreeGrafter"/>
</dbReference>
<dbReference type="InterPro" id="IPR057842">
    <property type="entry name" value="WH_MER3"/>
</dbReference>
<dbReference type="EC" id="3.6.4.13" evidence="3"/>
<evidence type="ECO:0000259" key="16">
    <source>
        <dbReference type="PROSITE" id="PS51192"/>
    </source>
</evidence>
<accession>A0A1B0B7S0</accession>
<dbReference type="EnsemblMetazoa" id="GPPI021597-RA">
    <property type="protein sequence ID" value="GPPI021597-PA"/>
    <property type="gene ID" value="GPPI021597"/>
</dbReference>
<organism evidence="18 19">
    <name type="scientific">Glossina palpalis gambiensis</name>
    <dbReference type="NCBI Taxonomy" id="67801"/>
    <lineage>
        <taxon>Eukaryota</taxon>
        <taxon>Metazoa</taxon>
        <taxon>Ecdysozoa</taxon>
        <taxon>Arthropoda</taxon>
        <taxon>Hexapoda</taxon>
        <taxon>Insecta</taxon>
        <taxon>Pterygota</taxon>
        <taxon>Neoptera</taxon>
        <taxon>Endopterygota</taxon>
        <taxon>Diptera</taxon>
        <taxon>Brachycera</taxon>
        <taxon>Muscomorpha</taxon>
        <taxon>Hippoboscoidea</taxon>
        <taxon>Glossinidae</taxon>
        <taxon>Glossina</taxon>
    </lineage>
</organism>
<dbReference type="Gene3D" id="3.40.50.300">
    <property type="entry name" value="P-loop containing nucleotide triphosphate hydrolases"/>
    <property type="match status" value="8"/>
</dbReference>
<evidence type="ECO:0000256" key="10">
    <source>
        <dbReference type="ARBA" id="ARBA00022840"/>
    </source>
</evidence>
<dbReference type="PANTHER" id="PTHR47961">
    <property type="entry name" value="DNA POLYMERASE THETA, PUTATIVE (AFU_ORTHOLOGUE AFUA_1G05260)-RELATED"/>
    <property type="match status" value="1"/>
</dbReference>
<evidence type="ECO:0000256" key="6">
    <source>
        <dbReference type="ARBA" id="ARBA00022737"/>
    </source>
</evidence>
<keyword evidence="7" id="KW-0547">Nucleotide-binding</keyword>
<dbReference type="FunFam" id="2.60.40.150:FF:000048">
    <property type="entry name" value="U5 small nuclear ribonucleoprotein 200 kDa helicase"/>
    <property type="match status" value="2"/>
</dbReference>
<dbReference type="Gene3D" id="1.10.3380.10">
    <property type="entry name" value="Sec63 N-terminal domain-like domain"/>
    <property type="match status" value="4"/>
</dbReference>
<keyword evidence="11" id="KW-0508">mRNA splicing</keyword>
<dbReference type="InterPro" id="IPR011545">
    <property type="entry name" value="DEAD/DEAH_box_helicase_dom"/>
</dbReference>
<dbReference type="SMART" id="SM00973">
    <property type="entry name" value="Sec63"/>
    <property type="match status" value="4"/>
</dbReference>
<evidence type="ECO:0000256" key="13">
    <source>
        <dbReference type="ARBA" id="ARBA00034541"/>
    </source>
</evidence>
<name>A0A1B0B7S0_9MUSC</name>
<dbReference type="CDD" id="cd18795">
    <property type="entry name" value="SF2_C_Ski2"/>
    <property type="match status" value="4"/>
</dbReference>
<dbReference type="SMART" id="SM00487">
    <property type="entry name" value="DEXDc"/>
    <property type="match status" value="4"/>
</dbReference>
<dbReference type="InterPro" id="IPR036388">
    <property type="entry name" value="WH-like_DNA-bd_sf"/>
</dbReference>
<evidence type="ECO:0000256" key="9">
    <source>
        <dbReference type="ARBA" id="ARBA00022806"/>
    </source>
</evidence>
<keyword evidence="9" id="KW-0347">Helicase</keyword>
<dbReference type="PROSITE" id="PS51192">
    <property type="entry name" value="HELICASE_ATP_BIND_1"/>
    <property type="match status" value="4"/>
</dbReference>
<dbReference type="InterPro" id="IPR014756">
    <property type="entry name" value="Ig_E-set"/>
</dbReference>
<dbReference type="InterPro" id="IPR003593">
    <property type="entry name" value="AAA+_ATPase"/>
</dbReference>
<dbReference type="GO" id="GO:0003676">
    <property type="term" value="F:nucleic acid binding"/>
    <property type="evidence" value="ECO:0007669"/>
    <property type="project" value="InterPro"/>
</dbReference>
<dbReference type="EMBL" id="JXJN01009710">
    <property type="status" value="NOT_ANNOTATED_CDS"/>
    <property type="molecule type" value="Genomic_DNA"/>
</dbReference>
<dbReference type="PANTHER" id="PTHR47961:SF4">
    <property type="entry name" value="ACTIVATING SIGNAL COINTEGRATOR 1 COMPLEX SUBUNIT 3"/>
    <property type="match status" value="1"/>
</dbReference>
<dbReference type="Proteomes" id="UP000092460">
    <property type="component" value="Unassembled WGS sequence"/>
</dbReference>
<evidence type="ECO:0000256" key="1">
    <source>
        <dbReference type="ARBA" id="ARBA00004123"/>
    </source>
</evidence>